<dbReference type="EMBL" id="JBJQND010000019">
    <property type="protein sequence ID" value="KAL3832714.1"/>
    <property type="molecule type" value="Genomic_DNA"/>
</dbReference>
<dbReference type="Proteomes" id="UP001634394">
    <property type="component" value="Unassembled WGS sequence"/>
</dbReference>
<dbReference type="InterPro" id="IPR000210">
    <property type="entry name" value="BTB/POZ_dom"/>
</dbReference>
<dbReference type="InterPro" id="IPR035927">
    <property type="entry name" value="DUSP-like_sf"/>
</dbReference>
<evidence type="ECO:0000259" key="2">
    <source>
        <dbReference type="PROSITE" id="PS51283"/>
    </source>
</evidence>
<dbReference type="PROSITE" id="PS51283">
    <property type="entry name" value="DUSP"/>
    <property type="match status" value="1"/>
</dbReference>
<gene>
    <name evidence="3" type="ORF">ACJMK2_024331</name>
</gene>
<proteinExistence type="predicted"/>
<sequence>MASAPSLPVQRRVLENLKAKRVQSSDWWEYAIAKSWYNDWKEHIYRYKNKTPNDKSENLSARFSLLDTVELKCMEPVYMAEVDDDNEYVSESLWKIFLSWFGLSSSHQLRRRPIYGGYLPLSVNQHILCDRILDFLPIWICRLNELDSTDEGHPTIMRVFAWDSVGYIGQQARRMLKISNNKRCRIWFVMQENGLDIALEPILDQRQILMSKLVENVPSVLKLLEERQLEIPPYSPVLNYGEIRKPLSEVWFGNRILSIFLAVEEIGVEIGSKSESSFQTGFEDIDDEFSSIVTISSIRNQWDDVLNDYLEKYMQGAGETALTLKENLMQSARNIVGEKLEEIKLLRSELEMKLSDADKKETELTNMAADLIEKEKDLQSKLGLYKTALGEFMAKKRQLENELKKIESQNAMAETTIQLNVGGHIYQTSTVTLTKIEGSLLSVMFDGRHAIKREKDGNYFIDRDGTNFRYILNYLRDGPKAVNSFPETPQLLQELAIEAEYYELKELQDLIVLKVMFLESRGNPTHSLPTYQHMQSM</sequence>
<name>A0ABD3T714_SINWO</name>
<organism evidence="3 4">
    <name type="scientific">Sinanodonta woodiana</name>
    <name type="common">Chinese pond mussel</name>
    <name type="synonym">Anodonta woodiana</name>
    <dbReference type="NCBI Taxonomy" id="1069815"/>
    <lineage>
        <taxon>Eukaryota</taxon>
        <taxon>Metazoa</taxon>
        <taxon>Spiralia</taxon>
        <taxon>Lophotrochozoa</taxon>
        <taxon>Mollusca</taxon>
        <taxon>Bivalvia</taxon>
        <taxon>Autobranchia</taxon>
        <taxon>Heteroconchia</taxon>
        <taxon>Palaeoheterodonta</taxon>
        <taxon>Unionida</taxon>
        <taxon>Unionoidea</taxon>
        <taxon>Unionidae</taxon>
        <taxon>Unioninae</taxon>
        <taxon>Sinanodonta</taxon>
    </lineage>
</organism>
<evidence type="ECO:0000313" key="3">
    <source>
        <dbReference type="EMBL" id="KAL3832714.1"/>
    </source>
</evidence>
<protein>
    <recommendedName>
        <fullName evidence="2">DUSP domain-containing protein</fullName>
    </recommendedName>
</protein>
<reference evidence="3 4" key="1">
    <citation type="submission" date="2024-11" db="EMBL/GenBank/DDBJ databases">
        <title>Chromosome-level genome assembly of the freshwater bivalve Anodonta woodiana.</title>
        <authorList>
            <person name="Chen X."/>
        </authorList>
    </citation>
    <scope>NUCLEOTIDE SEQUENCE [LARGE SCALE GENOMIC DNA]</scope>
    <source>
        <strain evidence="3">MN2024</strain>
        <tissue evidence="3">Gills</tissue>
    </source>
</reference>
<evidence type="ECO:0000313" key="4">
    <source>
        <dbReference type="Proteomes" id="UP001634394"/>
    </source>
</evidence>
<keyword evidence="4" id="KW-1185">Reference proteome</keyword>
<dbReference type="PANTHER" id="PTHR11145">
    <property type="entry name" value="BTB/POZ DOMAIN-CONTAINING ADAPTER FOR CUL3-MEDIATED RHOA DEGRADATION PROTEIN FAMILY MEMBER"/>
    <property type="match status" value="1"/>
</dbReference>
<dbReference type="InterPro" id="IPR003131">
    <property type="entry name" value="T1-type_BTB"/>
</dbReference>
<dbReference type="Gene3D" id="3.30.2230.10">
    <property type="entry name" value="DUSP-like"/>
    <property type="match status" value="1"/>
</dbReference>
<feature type="domain" description="DUSP" evidence="2">
    <location>
        <begin position="5"/>
        <end position="114"/>
    </location>
</feature>
<dbReference type="AlphaFoldDB" id="A0ABD3T714"/>
<evidence type="ECO:0000256" key="1">
    <source>
        <dbReference type="SAM" id="Coils"/>
    </source>
</evidence>
<dbReference type="SUPFAM" id="SSF54695">
    <property type="entry name" value="POZ domain"/>
    <property type="match status" value="1"/>
</dbReference>
<dbReference type="InterPro" id="IPR011333">
    <property type="entry name" value="SKP1/BTB/POZ_sf"/>
</dbReference>
<accession>A0ABD3T714</accession>
<feature type="coiled-coil region" evidence="1">
    <location>
        <begin position="389"/>
        <end position="416"/>
    </location>
</feature>
<dbReference type="InterPro" id="IPR045068">
    <property type="entry name" value="BACURD1-3"/>
</dbReference>
<dbReference type="SMART" id="SM00225">
    <property type="entry name" value="BTB"/>
    <property type="match status" value="1"/>
</dbReference>
<dbReference type="SUPFAM" id="SSF143791">
    <property type="entry name" value="DUSP-like"/>
    <property type="match status" value="1"/>
</dbReference>
<dbReference type="InterPro" id="IPR006615">
    <property type="entry name" value="Pept_C19_DUSP"/>
</dbReference>
<comment type="caution">
    <text evidence="3">The sequence shown here is derived from an EMBL/GenBank/DDBJ whole genome shotgun (WGS) entry which is preliminary data.</text>
</comment>
<keyword evidence="1" id="KW-0175">Coiled coil</keyword>
<dbReference type="Gene3D" id="3.30.710.10">
    <property type="entry name" value="Potassium Channel Kv1.1, Chain A"/>
    <property type="match status" value="1"/>
</dbReference>
<dbReference type="Pfam" id="PF02214">
    <property type="entry name" value="BTB_2"/>
    <property type="match status" value="1"/>
</dbReference>
<dbReference type="PANTHER" id="PTHR11145:SF8">
    <property type="entry name" value="RE57120P"/>
    <property type="match status" value="1"/>
</dbReference>